<feature type="region of interest" description="Disordered" evidence="1">
    <location>
        <begin position="180"/>
        <end position="201"/>
    </location>
</feature>
<name>A0ABW0G4I0_9PROT</name>
<dbReference type="Proteomes" id="UP001596166">
    <property type="component" value="Unassembled WGS sequence"/>
</dbReference>
<dbReference type="EMBL" id="JBHSLC010000021">
    <property type="protein sequence ID" value="MFC5355900.1"/>
    <property type="molecule type" value="Genomic_DNA"/>
</dbReference>
<organism evidence="3 4">
    <name type="scientific">Azospirillum himalayense</name>
    <dbReference type="NCBI Taxonomy" id="654847"/>
    <lineage>
        <taxon>Bacteria</taxon>
        <taxon>Pseudomonadati</taxon>
        <taxon>Pseudomonadota</taxon>
        <taxon>Alphaproteobacteria</taxon>
        <taxon>Rhodospirillales</taxon>
        <taxon>Azospirillaceae</taxon>
        <taxon>Azospirillum</taxon>
    </lineage>
</organism>
<feature type="compositionally biased region" description="Basic and acidic residues" evidence="1">
    <location>
        <begin position="180"/>
        <end position="192"/>
    </location>
</feature>
<keyword evidence="4" id="KW-1185">Reference proteome</keyword>
<accession>A0ABW0G4I0</accession>
<dbReference type="RefSeq" id="WP_376995515.1">
    <property type="nucleotide sequence ID" value="NZ_JBHSLC010000021.1"/>
</dbReference>
<comment type="caution">
    <text evidence="3">The sequence shown here is derived from an EMBL/GenBank/DDBJ whole genome shotgun (WGS) entry which is preliminary data.</text>
</comment>
<feature type="region of interest" description="Disordered" evidence="1">
    <location>
        <begin position="298"/>
        <end position="354"/>
    </location>
</feature>
<proteinExistence type="predicted"/>
<evidence type="ECO:0000259" key="2">
    <source>
        <dbReference type="Pfam" id="PF09557"/>
    </source>
</evidence>
<protein>
    <submittedName>
        <fullName evidence="3">YsnF/AvaK domain-containing protein</fullName>
    </submittedName>
</protein>
<gene>
    <name evidence="3" type="ORF">ACFPMG_12870</name>
</gene>
<feature type="compositionally biased region" description="Basic and acidic residues" evidence="1">
    <location>
        <begin position="298"/>
        <end position="319"/>
    </location>
</feature>
<dbReference type="PANTHER" id="PTHR38463">
    <property type="entry name" value="STRESS RESPONSE PROTEIN YSNF"/>
    <property type="match status" value="1"/>
</dbReference>
<dbReference type="PANTHER" id="PTHR38463:SF1">
    <property type="entry name" value="STRESS RESPONSE PROTEIN YSNF"/>
    <property type="match status" value="1"/>
</dbReference>
<sequence>MNRKTIVALYDDLSSAERVLGELQARNLRQDFTMMGADSANLGTATEGRLESWRHAADFGQDLSFDARDKRLSMLTRMGVTRDDAEIFAEGIRRGGVLLVGRVEDAQCDEALAIVEQHGPVDIADRGRSYRESGWTGYDASATDYDHTQATEERTRYSPGLGAAAASLRDVNTEGTVGRVETDTDRNTETTRHAGAVGSGEEQRIPVVEERLNVGKREVERGSVRVRSYMTETPVEEQVRLRDEKVTVERRPVDRPISDLPPEAFQERTIEVSETDEEAVVEKTARVREEVVIRKEAEERAQTVSDTVRRTEVEIDDARGAGADRPADLPSDRDRMPGDRPVDRGLDRDPDRKI</sequence>
<evidence type="ECO:0000313" key="4">
    <source>
        <dbReference type="Proteomes" id="UP001596166"/>
    </source>
</evidence>
<evidence type="ECO:0000313" key="3">
    <source>
        <dbReference type="EMBL" id="MFC5355900.1"/>
    </source>
</evidence>
<feature type="compositionally biased region" description="Basic and acidic residues" evidence="1">
    <location>
        <begin position="325"/>
        <end position="354"/>
    </location>
</feature>
<dbReference type="Pfam" id="PF09557">
    <property type="entry name" value="DUF2382"/>
    <property type="match status" value="1"/>
</dbReference>
<reference evidence="4" key="1">
    <citation type="journal article" date="2019" name="Int. J. Syst. Evol. Microbiol.">
        <title>The Global Catalogue of Microorganisms (GCM) 10K type strain sequencing project: providing services to taxonomists for standard genome sequencing and annotation.</title>
        <authorList>
            <consortium name="The Broad Institute Genomics Platform"/>
            <consortium name="The Broad Institute Genome Sequencing Center for Infectious Disease"/>
            <person name="Wu L."/>
            <person name="Ma J."/>
        </authorList>
    </citation>
    <scope>NUCLEOTIDE SEQUENCE [LARGE SCALE GENOMIC DNA]</scope>
    <source>
        <strain evidence="4">CCUG 58760</strain>
    </source>
</reference>
<dbReference type="InterPro" id="IPR052967">
    <property type="entry name" value="Stress_Response_Assoc"/>
</dbReference>
<dbReference type="InterPro" id="IPR019060">
    <property type="entry name" value="DUF2382"/>
</dbReference>
<evidence type="ECO:0000256" key="1">
    <source>
        <dbReference type="SAM" id="MobiDB-lite"/>
    </source>
</evidence>
<feature type="domain" description="DUF2382" evidence="2">
    <location>
        <begin position="205"/>
        <end position="315"/>
    </location>
</feature>